<dbReference type="Proteomes" id="UP000008810">
    <property type="component" value="Chromosome 3"/>
</dbReference>
<dbReference type="PRINTS" id="PR00127">
    <property type="entry name" value="CLPPROTEASEP"/>
</dbReference>
<dbReference type="GO" id="GO:0051117">
    <property type="term" value="F:ATPase binding"/>
    <property type="evidence" value="ECO:0000318"/>
    <property type="project" value="GO_Central"/>
</dbReference>
<dbReference type="MEROPS" id="S14.010"/>
<keyword evidence="10" id="KW-1185">Reference proteome</keyword>
<dbReference type="InterPro" id="IPR023562">
    <property type="entry name" value="ClpP/TepA"/>
</dbReference>
<dbReference type="OrthoDB" id="2017408at2759"/>
<dbReference type="STRING" id="15368.I1I354"/>
<dbReference type="CDD" id="cd07017">
    <property type="entry name" value="S14_ClpP_2"/>
    <property type="match status" value="1"/>
</dbReference>
<name>I1I354_BRADI</name>
<evidence type="ECO:0000256" key="3">
    <source>
        <dbReference type="ARBA" id="ARBA00022801"/>
    </source>
</evidence>
<dbReference type="OMA" id="YPSRKTP"/>
<reference evidence="8 9" key="1">
    <citation type="journal article" date="2010" name="Nature">
        <title>Genome sequencing and analysis of the model grass Brachypodium distachyon.</title>
        <authorList>
            <consortium name="International Brachypodium Initiative"/>
        </authorList>
    </citation>
    <scope>NUCLEOTIDE SEQUENCE [LARGE SCALE GENOMIC DNA]</scope>
    <source>
        <strain evidence="8 9">Bd21</strain>
    </source>
</reference>
<evidence type="ECO:0000313" key="8">
    <source>
        <dbReference type="EMBL" id="KQJ96221.1"/>
    </source>
</evidence>
<dbReference type="PANTHER" id="PTHR10381:SF24">
    <property type="entry name" value="ATP-DEPENDENT CLP PROTEASE PROTEOLYTIC SUBUNIT 4, CHLOROPLASTIC"/>
    <property type="match status" value="1"/>
</dbReference>
<dbReference type="GO" id="GO:0009368">
    <property type="term" value="C:endopeptidase Clp complex"/>
    <property type="evidence" value="ECO:0000318"/>
    <property type="project" value="GO_Central"/>
</dbReference>
<reference evidence="8" key="2">
    <citation type="submission" date="2017-06" db="EMBL/GenBank/DDBJ databases">
        <title>WGS assembly of Brachypodium distachyon.</title>
        <authorList>
            <consortium name="The International Brachypodium Initiative"/>
            <person name="Lucas S."/>
            <person name="Harmon-Smith M."/>
            <person name="Lail K."/>
            <person name="Tice H."/>
            <person name="Grimwood J."/>
            <person name="Bruce D."/>
            <person name="Barry K."/>
            <person name="Shu S."/>
            <person name="Lindquist E."/>
            <person name="Wang M."/>
            <person name="Pitluck S."/>
            <person name="Vogel J.P."/>
            <person name="Garvin D.F."/>
            <person name="Mockler T.C."/>
            <person name="Schmutz J."/>
            <person name="Rokhsar D."/>
            <person name="Bevan M.W."/>
        </authorList>
    </citation>
    <scope>NUCLEOTIDE SEQUENCE</scope>
    <source>
        <strain evidence="8">Bd21</strain>
    </source>
</reference>
<organism evidence="8">
    <name type="scientific">Brachypodium distachyon</name>
    <name type="common">Purple false brome</name>
    <name type="synonym">Trachynia distachya</name>
    <dbReference type="NCBI Taxonomy" id="15368"/>
    <lineage>
        <taxon>Eukaryota</taxon>
        <taxon>Viridiplantae</taxon>
        <taxon>Streptophyta</taxon>
        <taxon>Embryophyta</taxon>
        <taxon>Tracheophyta</taxon>
        <taxon>Spermatophyta</taxon>
        <taxon>Magnoliopsida</taxon>
        <taxon>Liliopsida</taxon>
        <taxon>Poales</taxon>
        <taxon>Poaceae</taxon>
        <taxon>BOP clade</taxon>
        <taxon>Pooideae</taxon>
        <taxon>Stipodae</taxon>
        <taxon>Brachypodieae</taxon>
        <taxon>Brachypodium</taxon>
    </lineage>
</organism>
<gene>
    <name evidence="9" type="primary">LOC100824309</name>
    <name evidence="8" type="ORF">BRADI_3g21620v3</name>
</gene>
<dbReference type="FunCoup" id="I1I354">
    <property type="interactions" value="1290"/>
</dbReference>
<evidence type="ECO:0000256" key="2">
    <source>
        <dbReference type="ARBA" id="ARBA00022670"/>
    </source>
</evidence>
<feature type="active site" evidence="6">
    <location>
        <position position="185"/>
    </location>
</feature>
<dbReference type="eggNOG" id="KOG0840">
    <property type="taxonomic scope" value="Eukaryota"/>
</dbReference>
<dbReference type="HOGENOM" id="CLU_058707_1_1_1"/>
<dbReference type="PROSITE" id="PS00382">
    <property type="entry name" value="CLP_PROTEASE_HIS"/>
    <property type="match status" value="1"/>
</dbReference>
<keyword evidence="3" id="KW-0378">Hydrolase</keyword>
<dbReference type="AlphaFoldDB" id="I1I354"/>
<sequence>MAATTATASFSVTSAALRLRHRQLCARVSGPAQPYPLLKLNRRSHAVSASAPAAASSLSPLWEGLGIRAESDGPGGGASGDVMGLLLRERIIFLGNEIEDFLADAVVSQLLLLDAMDSESDIRLFVNSPGGSLSATMAIYDVMQLIRADVSTIGMGIAGSTASIILGGGTKGKRFAMPNTRIMMHQPVGGASGQALDVEVQAKEILTSKRNVIRLISGFTGRTLEQVEKDIDRDRYMGPHEAVDYGLIDGVIDGDRIIPLEPVPERVKPKYNYEELYKDPQKFLTPDVPDDEIY</sequence>
<dbReference type="GO" id="GO:0009840">
    <property type="term" value="C:chloroplastic endopeptidase Clp complex"/>
    <property type="evidence" value="ECO:0007669"/>
    <property type="project" value="UniProtKB-ARBA"/>
</dbReference>
<evidence type="ECO:0000256" key="6">
    <source>
        <dbReference type="PROSITE-ProRule" id="PRU10086"/>
    </source>
</evidence>
<dbReference type="GO" id="GO:0004252">
    <property type="term" value="F:serine-type endopeptidase activity"/>
    <property type="evidence" value="ECO:0000318"/>
    <property type="project" value="GO_Central"/>
</dbReference>
<proteinExistence type="inferred from homology"/>
<dbReference type="KEGG" id="bdi:100824309"/>
<dbReference type="GeneID" id="100824309"/>
<dbReference type="EnsemblPlants" id="KQJ96221">
    <property type="protein sequence ID" value="KQJ96221"/>
    <property type="gene ID" value="BRADI_3g21620v3"/>
</dbReference>
<dbReference type="Gene3D" id="3.90.226.10">
    <property type="entry name" value="2-enoyl-CoA Hydratase, Chain A, domain 1"/>
    <property type="match status" value="1"/>
</dbReference>
<dbReference type="PANTHER" id="PTHR10381">
    <property type="entry name" value="ATP-DEPENDENT CLP PROTEASE PROTEOLYTIC SUBUNIT"/>
    <property type="match status" value="1"/>
</dbReference>
<dbReference type="InterPro" id="IPR033135">
    <property type="entry name" value="ClpP_His_AS"/>
</dbReference>
<evidence type="ECO:0000256" key="5">
    <source>
        <dbReference type="ARBA" id="ARBA00034021"/>
    </source>
</evidence>
<dbReference type="EMBL" id="CM000882">
    <property type="protein sequence ID" value="KQJ96221.1"/>
    <property type="molecule type" value="Genomic_DNA"/>
</dbReference>
<dbReference type="GO" id="GO:0009534">
    <property type="term" value="C:chloroplast thylakoid"/>
    <property type="evidence" value="ECO:0007669"/>
    <property type="project" value="UniProtKB-ARBA"/>
</dbReference>
<dbReference type="InterPro" id="IPR001907">
    <property type="entry name" value="ClpP"/>
</dbReference>
<dbReference type="SUPFAM" id="SSF52096">
    <property type="entry name" value="ClpP/crotonase"/>
    <property type="match status" value="1"/>
</dbReference>
<dbReference type="GO" id="GO:0006515">
    <property type="term" value="P:protein quality control for misfolded or incompletely synthesized proteins"/>
    <property type="evidence" value="ECO:0000318"/>
    <property type="project" value="GO_Central"/>
</dbReference>
<dbReference type="FunFam" id="3.90.226.10:FF:000001">
    <property type="entry name" value="ATP-dependent Clp protease proteolytic subunit"/>
    <property type="match status" value="1"/>
</dbReference>
<evidence type="ECO:0000256" key="1">
    <source>
        <dbReference type="ARBA" id="ARBA00007039"/>
    </source>
</evidence>
<keyword evidence="2" id="KW-0645">Protease</keyword>
<accession>I1I354</accession>
<comment type="catalytic activity">
    <reaction evidence="5 6">
        <text>Hydrolysis of proteins to small peptides in the presence of ATP and magnesium. alpha-casein is the usual test substrate. In the absence of ATP, only oligopeptides shorter than five residues are hydrolyzed (such as succinyl-Leu-Tyr-|-NHMec, and Leu-Tyr-Leu-|-Tyr-Trp, in which cleavage of the -Tyr-|-Leu- and -Tyr-|-Trp bonds also occurs).</text>
        <dbReference type="EC" id="3.4.21.92"/>
    </reaction>
</comment>
<evidence type="ECO:0000256" key="7">
    <source>
        <dbReference type="RuleBase" id="RU003567"/>
    </source>
</evidence>
<dbReference type="Gramene" id="KQJ96221">
    <property type="protein sequence ID" value="KQJ96221"/>
    <property type="gene ID" value="BRADI_3g21620v3"/>
</dbReference>
<protein>
    <recommendedName>
        <fullName evidence="7">ATP-dependent Clp protease proteolytic subunit</fullName>
    </recommendedName>
</protein>
<dbReference type="HAMAP" id="MF_00444">
    <property type="entry name" value="ClpP"/>
    <property type="match status" value="1"/>
</dbReference>
<reference evidence="9" key="3">
    <citation type="submission" date="2018-08" db="UniProtKB">
        <authorList>
            <consortium name="EnsemblPlants"/>
        </authorList>
    </citation>
    <scope>IDENTIFICATION</scope>
    <source>
        <strain evidence="9">cv. Bd21</strain>
    </source>
</reference>
<dbReference type="Pfam" id="PF00574">
    <property type="entry name" value="CLP_protease"/>
    <property type="match status" value="1"/>
</dbReference>
<comment type="similarity">
    <text evidence="1 7">Belongs to the peptidase S14 family.</text>
</comment>
<keyword evidence="4" id="KW-0720">Serine protease</keyword>
<evidence type="ECO:0000313" key="9">
    <source>
        <dbReference type="EnsemblPlants" id="KQJ96221"/>
    </source>
</evidence>
<dbReference type="InterPro" id="IPR029045">
    <property type="entry name" value="ClpP/crotonase-like_dom_sf"/>
</dbReference>
<evidence type="ECO:0000256" key="4">
    <source>
        <dbReference type="ARBA" id="ARBA00022825"/>
    </source>
</evidence>
<dbReference type="RefSeq" id="XP_003573761.1">
    <property type="nucleotide sequence ID" value="XM_003573713.4"/>
</dbReference>
<dbReference type="GO" id="GO:0004176">
    <property type="term" value="F:ATP-dependent peptidase activity"/>
    <property type="evidence" value="ECO:0000318"/>
    <property type="project" value="GO_Central"/>
</dbReference>
<evidence type="ECO:0000313" key="10">
    <source>
        <dbReference type="Proteomes" id="UP000008810"/>
    </source>
</evidence>